<reference evidence="2" key="1">
    <citation type="submission" date="2019-02" db="EMBL/GenBank/DDBJ databases">
        <authorList>
            <person name="Gruber-Vodicka R. H."/>
            <person name="Seah K. B. B."/>
        </authorList>
    </citation>
    <scope>NUCLEOTIDE SEQUENCE</scope>
    <source>
        <strain evidence="3">BECK_BZ163</strain>
        <strain evidence="4">BECK_BZ164</strain>
        <strain evidence="2">BECK_BZ165</strain>
    </source>
</reference>
<dbReference type="InterPro" id="IPR036411">
    <property type="entry name" value="TorD-like_sf"/>
</dbReference>
<dbReference type="EMBL" id="CAADFL010000112">
    <property type="protein sequence ID" value="VFK09660.1"/>
    <property type="molecule type" value="Genomic_DNA"/>
</dbReference>
<dbReference type="PANTHER" id="PTHR34227:SF1">
    <property type="entry name" value="DIMETHYL SULFOXIDE REDUCTASE CHAPERONE-RELATED"/>
    <property type="match status" value="1"/>
</dbReference>
<organism evidence="2">
    <name type="scientific">Candidatus Kentrum sp. FM</name>
    <dbReference type="NCBI Taxonomy" id="2126340"/>
    <lineage>
        <taxon>Bacteria</taxon>
        <taxon>Pseudomonadati</taxon>
        <taxon>Pseudomonadota</taxon>
        <taxon>Gammaproteobacteria</taxon>
        <taxon>Candidatus Kentrum</taxon>
    </lineage>
</organism>
<dbReference type="InterPro" id="IPR050289">
    <property type="entry name" value="TorD/DmsD_chaperones"/>
</dbReference>
<sequence length="174" mass="19576">MRLLAGLLAAPEDDSLSVLTELAREHAWLREPVVELADVGLPYWQTEHTGLFISNYPKTICPPFESAYRSGNMEGVAAQELTELYLRIDLEAEDVPADYLGTILECAAYLLEMPEPPDDALWRELWEQHVVSWVPRFVDDILGMKNCLLLYHQLAHQLLLSISTDKSSSGKPAP</sequence>
<dbReference type="EMBL" id="CAADEZ010000138">
    <property type="protein sequence ID" value="VFJ54895.1"/>
    <property type="molecule type" value="Genomic_DNA"/>
</dbReference>
<keyword evidence="1" id="KW-0143">Chaperone</keyword>
<accession>A0A450SHP1</accession>
<dbReference type="PANTHER" id="PTHR34227">
    <property type="entry name" value="CHAPERONE PROTEIN YCDY"/>
    <property type="match status" value="1"/>
</dbReference>
<evidence type="ECO:0000313" key="2">
    <source>
        <dbReference type="EMBL" id="VFJ52716.1"/>
    </source>
</evidence>
<proteinExistence type="predicted"/>
<evidence type="ECO:0000313" key="3">
    <source>
        <dbReference type="EMBL" id="VFJ54895.1"/>
    </source>
</evidence>
<dbReference type="InterPro" id="IPR020945">
    <property type="entry name" value="DMSO/NO3_reduct_chaperone"/>
</dbReference>
<dbReference type="SUPFAM" id="SSF89155">
    <property type="entry name" value="TorD-like"/>
    <property type="match status" value="1"/>
</dbReference>
<name>A0A450SHP1_9GAMM</name>
<dbReference type="Gene3D" id="1.10.3480.10">
    <property type="entry name" value="TorD-like"/>
    <property type="match status" value="1"/>
</dbReference>
<dbReference type="Pfam" id="PF02613">
    <property type="entry name" value="Nitrate_red_del"/>
    <property type="match status" value="1"/>
</dbReference>
<evidence type="ECO:0000256" key="1">
    <source>
        <dbReference type="ARBA" id="ARBA00023186"/>
    </source>
</evidence>
<evidence type="ECO:0000313" key="4">
    <source>
        <dbReference type="EMBL" id="VFK09660.1"/>
    </source>
</evidence>
<dbReference type="EMBL" id="CAADFA010000112">
    <property type="protein sequence ID" value="VFJ52716.1"/>
    <property type="molecule type" value="Genomic_DNA"/>
</dbReference>
<gene>
    <name evidence="3" type="ORF">BECKFM1743A_GA0114220_101385</name>
    <name evidence="4" type="ORF">BECKFM1743B_GA0114221_101125</name>
    <name evidence="2" type="ORF">BECKFM1743C_GA0114222_101124</name>
</gene>
<dbReference type="AlphaFoldDB" id="A0A450SHP1"/>
<protein>
    <submittedName>
        <fullName evidence="2">Chaperone TorD involved in molybdoenzyme TorA maturation</fullName>
    </submittedName>
</protein>